<sequence>MTLMLGLATPKVGVGQSPRAPTSPRFADSLTASDTPEAHRADSVSYEVDPFAAVVPFGPGERLEYNVKLGIFNAGEAHMEVLGIDSVRGETTYHIDVAMRGGLLFGALKLNSRFESWLDTQLIISRRYISDESYTGYSSYRSFELYPDEMYWHQTDEDVIGDLPSALPLDDMAFIYFVRSLPLEVGQTRQYSNYFKEEGNPVTIEVLRRDVRETAAGTFNTIVVRPTIMTDGLFKDGGEAELHFTDDENRYLVYMRVGMPVVGSITLHLENIVPGTPIHPGAAAW</sequence>
<evidence type="ECO:0000256" key="1">
    <source>
        <dbReference type="SAM" id="MobiDB-lite"/>
    </source>
</evidence>
<dbReference type="AlphaFoldDB" id="A0A381Q2X6"/>
<reference evidence="2" key="1">
    <citation type="submission" date="2018-05" db="EMBL/GenBank/DDBJ databases">
        <authorList>
            <person name="Lanie J.A."/>
            <person name="Ng W.-L."/>
            <person name="Kazmierczak K.M."/>
            <person name="Andrzejewski T.M."/>
            <person name="Davidsen T.M."/>
            <person name="Wayne K.J."/>
            <person name="Tettelin H."/>
            <person name="Glass J.I."/>
            <person name="Rusch D."/>
            <person name="Podicherti R."/>
            <person name="Tsui H.-C.T."/>
            <person name="Winkler M.E."/>
        </authorList>
    </citation>
    <scope>NUCLEOTIDE SEQUENCE</scope>
</reference>
<dbReference type="Pfam" id="PF11306">
    <property type="entry name" value="DUF3108"/>
    <property type="match status" value="1"/>
</dbReference>
<organism evidence="2">
    <name type="scientific">marine metagenome</name>
    <dbReference type="NCBI Taxonomy" id="408172"/>
    <lineage>
        <taxon>unclassified sequences</taxon>
        <taxon>metagenomes</taxon>
        <taxon>ecological metagenomes</taxon>
    </lineage>
</organism>
<protein>
    <recommendedName>
        <fullName evidence="3">DUF3108 domain-containing protein</fullName>
    </recommendedName>
</protein>
<gene>
    <name evidence="2" type="ORF">METZ01_LOCUS26108</name>
</gene>
<evidence type="ECO:0008006" key="3">
    <source>
        <dbReference type="Google" id="ProtNLM"/>
    </source>
</evidence>
<evidence type="ECO:0000313" key="2">
    <source>
        <dbReference type="EMBL" id="SUZ73254.1"/>
    </source>
</evidence>
<name>A0A381Q2X6_9ZZZZ</name>
<accession>A0A381Q2X6</accession>
<dbReference type="EMBL" id="UINC01001172">
    <property type="protein sequence ID" value="SUZ73254.1"/>
    <property type="molecule type" value="Genomic_DNA"/>
</dbReference>
<proteinExistence type="predicted"/>
<feature type="region of interest" description="Disordered" evidence="1">
    <location>
        <begin position="1"/>
        <end position="30"/>
    </location>
</feature>
<dbReference type="InterPro" id="IPR021457">
    <property type="entry name" value="DUF3108"/>
</dbReference>